<reference evidence="1 2" key="1">
    <citation type="journal article" date="2014" name="PLoS Genet.">
        <title>Phylogenetically driven sequencing of extremely halophilic archaea reveals strategies for static and dynamic osmo-response.</title>
        <authorList>
            <person name="Becker E.A."/>
            <person name="Seitzer P.M."/>
            <person name="Tritt A."/>
            <person name="Larsen D."/>
            <person name="Krusor M."/>
            <person name="Yao A.I."/>
            <person name="Wu D."/>
            <person name="Madern D."/>
            <person name="Eisen J.A."/>
            <person name="Darling A.E."/>
            <person name="Facciotti M.T."/>
        </authorList>
    </citation>
    <scope>NUCLEOTIDE SEQUENCE [LARGE SCALE GENOMIC DNA]</scope>
    <source>
        <strain evidence="1 2">JCM 10879</strain>
    </source>
</reference>
<dbReference type="STRING" id="1227454.C446_08851"/>
<dbReference type="Proteomes" id="UP000011607">
    <property type="component" value="Unassembled WGS sequence"/>
</dbReference>
<dbReference type="RefSeq" id="WP_006672692.1">
    <property type="nucleotide sequence ID" value="NZ_AOMA01000085.1"/>
</dbReference>
<keyword evidence="2" id="KW-1185">Reference proteome</keyword>
<accession>M0M469</accession>
<dbReference type="GO" id="GO:0006886">
    <property type="term" value="P:intracellular protein transport"/>
    <property type="evidence" value="ECO:0007669"/>
    <property type="project" value="InterPro"/>
</dbReference>
<dbReference type="GO" id="GO:0030127">
    <property type="term" value="C:COPII vesicle coat"/>
    <property type="evidence" value="ECO:0007669"/>
    <property type="project" value="InterPro"/>
</dbReference>
<proteinExistence type="predicted"/>
<protein>
    <submittedName>
        <fullName evidence="1">Uncharacterized protein</fullName>
    </submittedName>
</protein>
<sequence length="211" mass="23766">MTEDPAFDHDDTFNRTDRTRVGERGYPYLEEEQTHTDLESLDAVTDRIGVAVCTCGGPIIEHEHVHRCRECKAIACPRCVLRLHRRYICPDCAETVYALDKAVFLRLLALKHDLLAVDDLVQVDTIGDEPVEVAIDRAGTVLADYDYVDTDTGQLTPQGQEAFAVGKHLYGDDDDIQSVLQTVRVQDVATRGNTTNQQEQSRTLFNQITFR</sequence>
<dbReference type="EMBL" id="AOMA01000085">
    <property type="protein sequence ID" value="EMA39165.1"/>
    <property type="molecule type" value="Genomic_DNA"/>
</dbReference>
<organism evidence="1 2">
    <name type="scientific">Halobiforma nitratireducens JCM 10879</name>
    <dbReference type="NCBI Taxonomy" id="1227454"/>
    <lineage>
        <taxon>Archaea</taxon>
        <taxon>Methanobacteriati</taxon>
        <taxon>Methanobacteriota</taxon>
        <taxon>Stenosarchaea group</taxon>
        <taxon>Halobacteria</taxon>
        <taxon>Halobacteriales</taxon>
        <taxon>Natrialbaceae</taxon>
        <taxon>Halobiforma</taxon>
    </lineage>
</organism>
<dbReference type="OrthoDB" id="205322at2157"/>
<dbReference type="SUPFAM" id="SSF82919">
    <property type="entry name" value="Zn-finger domain of Sec23/24"/>
    <property type="match status" value="1"/>
</dbReference>
<dbReference type="eggNOG" id="ENOG502N5RZ">
    <property type="taxonomic scope" value="Archaea"/>
</dbReference>
<comment type="caution">
    <text evidence="1">The sequence shown here is derived from an EMBL/GenBank/DDBJ whole genome shotgun (WGS) entry which is preliminary data.</text>
</comment>
<dbReference type="GO" id="GO:0006888">
    <property type="term" value="P:endoplasmic reticulum to Golgi vesicle-mediated transport"/>
    <property type="evidence" value="ECO:0007669"/>
    <property type="project" value="InterPro"/>
</dbReference>
<name>M0M469_9EURY</name>
<evidence type="ECO:0000313" key="1">
    <source>
        <dbReference type="EMBL" id="EMA39165.1"/>
    </source>
</evidence>
<dbReference type="GO" id="GO:0008270">
    <property type="term" value="F:zinc ion binding"/>
    <property type="evidence" value="ECO:0007669"/>
    <property type="project" value="InterPro"/>
</dbReference>
<dbReference type="AlphaFoldDB" id="M0M469"/>
<gene>
    <name evidence="1" type="ORF">C446_08851</name>
</gene>
<evidence type="ECO:0000313" key="2">
    <source>
        <dbReference type="Proteomes" id="UP000011607"/>
    </source>
</evidence>
<dbReference type="InterPro" id="IPR036174">
    <property type="entry name" value="Znf_Sec23_Sec24_sf"/>
</dbReference>